<dbReference type="InterPro" id="IPR015943">
    <property type="entry name" value="WD40/YVTN_repeat-like_dom_sf"/>
</dbReference>
<dbReference type="Pfam" id="PF07494">
    <property type="entry name" value="Reg_prop"/>
    <property type="match status" value="3"/>
</dbReference>
<dbReference type="NCBIfam" id="TIGR00254">
    <property type="entry name" value="GGDEF"/>
    <property type="match status" value="1"/>
</dbReference>
<feature type="signal peptide" evidence="1">
    <location>
        <begin position="1"/>
        <end position="30"/>
    </location>
</feature>
<dbReference type="Pfam" id="PF00990">
    <property type="entry name" value="GGDEF"/>
    <property type="match status" value="1"/>
</dbReference>
<dbReference type="SMART" id="SM00267">
    <property type="entry name" value="GGDEF"/>
    <property type="match status" value="1"/>
</dbReference>
<dbReference type="EC" id="2.7.7.65" evidence="3"/>
<dbReference type="Gene3D" id="2.60.40.10">
    <property type="entry name" value="Immunoglobulins"/>
    <property type="match status" value="1"/>
</dbReference>
<feature type="domain" description="GGDEF" evidence="2">
    <location>
        <begin position="877"/>
        <end position="1010"/>
    </location>
</feature>
<dbReference type="FunFam" id="3.30.70.270:FF:000001">
    <property type="entry name" value="Diguanylate cyclase domain protein"/>
    <property type="match status" value="1"/>
</dbReference>
<evidence type="ECO:0000256" key="1">
    <source>
        <dbReference type="SAM" id="SignalP"/>
    </source>
</evidence>
<dbReference type="PROSITE" id="PS50887">
    <property type="entry name" value="GGDEF"/>
    <property type="match status" value="1"/>
</dbReference>
<keyword evidence="1" id="KW-0732">Signal</keyword>
<comment type="caution">
    <text evidence="3">The sequence shown here is derived from an EMBL/GenBank/DDBJ whole genome shotgun (WGS) entry which is preliminary data.</text>
</comment>
<keyword evidence="4" id="KW-1185">Reference proteome</keyword>
<name>A0A941BH74_9BURK</name>
<evidence type="ECO:0000313" key="4">
    <source>
        <dbReference type="Proteomes" id="UP000678374"/>
    </source>
</evidence>
<dbReference type="Gene3D" id="3.30.70.270">
    <property type="match status" value="1"/>
</dbReference>
<gene>
    <name evidence="3" type="ORF">KAK06_16700</name>
</gene>
<dbReference type="GO" id="GO:0052621">
    <property type="term" value="F:diguanylate cyclase activity"/>
    <property type="evidence" value="ECO:0007669"/>
    <property type="project" value="UniProtKB-EC"/>
</dbReference>
<dbReference type="PANTHER" id="PTHR46663:SF2">
    <property type="entry name" value="GGDEF DOMAIN-CONTAINING PROTEIN"/>
    <property type="match status" value="1"/>
</dbReference>
<dbReference type="Pfam" id="PF07495">
    <property type="entry name" value="Y_Y_Y"/>
    <property type="match status" value="1"/>
</dbReference>
<protein>
    <submittedName>
        <fullName evidence="3">Diguanylate cyclase</fullName>
        <ecNumber evidence="3">2.7.7.65</ecNumber>
    </submittedName>
</protein>
<dbReference type="InterPro" id="IPR011123">
    <property type="entry name" value="Y_Y_Y"/>
</dbReference>
<dbReference type="InterPro" id="IPR043128">
    <property type="entry name" value="Rev_trsase/Diguanyl_cyclase"/>
</dbReference>
<dbReference type="InterPro" id="IPR011110">
    <property type="entry name" value="Reg_prop"/>
</dbReference>
<keyword evidence="3" id="KW-0548">Nucleotidyltransferase</keyword>
<accession>A0A941BH74</accession>
<evidence type="ECO:0000259" key="2">
    <source>
        <dbReference type="PROSITE" id="PS50887"/>
    </source>
</evidence>
<dbReference type="InterPro" id="IPR013783">
    <property type="entry name" value="Ig-like_fold"/>
</dbReference>
<dbReference type="InterPro" id="IPR029787">
    <property type="entry name" value="Nucleotide_cyclase"/>
</dbReference>
<dbReference type="SUPFAM" id="SSF55073">
    <property type="entry name" value="Nucleotide cyclase"/>
    <property type="match status" value="1"/>
</dbReference>
<reference evidence="3" key="1">
    <citation type="submission" date="2021-04" db="EMBL/GenBank/DDBJ databases">
        <title>The genome sequence of Ideonella sp. 4Y11.</title>
        <authorList>
            <person name="Liu Y."/>
        </authorList>
    </citation>
    <scope>NUCLEOTIDE SEQUENCE</scope>
    <source>
        <strain evidence="3">4Y11</strain>
    </source>
</reference>
<feature type="chain" id="PRO_5037810626" evidence="1">
    <location>
        <begin position="31"/>
        <end position="1010"/>
    </location>
</feature>
<organism evidence="3 4">
    <name type="scientific">Ideonella aquatica</name>
    <dbReference type="NCBI Taxonomy" id="2824119"/>
    <lineage>
        <taxon>Bacteria</taxon>
        <taxon>Pseudomonadati</taxon>
        <taxon>Pseudomonadota</taxon>
        <taxon>Betaproteobacteria</taxon>
        <taxon>Burkholderiales</taxon>
        <taxon>Sphaerotilaceae</taxon>
        <taxon>Ideonella</taxon>
    </lineage>
</organism>
<proteinExistence type="predicted"/>
<dbReference type="EMBL" id="JAGQDE010000015">
    <property type="protein sequence ID" value="MBQ0960596.1"/>
    <property type="molecule type" value="Genomic_DNA"/>
</dbReference>
<sequence length="1010" mass="109454">MDAARPALGPLARCTSALALALLLAPGARAGQDWRSVADPIIQRIPNEAGQPNTLGPTAITQDSDGLLWIGTQNGLVRWDGQRMTAYRAAPGRPGALPDAFIQQLHVDRQGRLWAGTMSAGLVRYRPDSDDFEHFPAAPDGLPHPSVTALADAPDGGLWTGGDGGLARLDPTTRRAERIKLEPDRSAPTRITALVTSRDGRLWVGSEHGLWRSDPAQRRFERVSGVPAATVRSLFEDRDGRLWVGARAGASVWDPVHERLQPVRDHQTEGVRPLRHEIVAITQARTGDVWLATKTRGLLRVDARSLVGQPVRQDPLRPHALDSDALWLVRADRDGLLWLGSDRSLLRHDPVAARQVATLFGQPGRGRGLSNDSADAVLTFQDGRVWVGSPQGIEELRPGQGRVRQLRAHSAPSPAQLPEGAIYALLRHAGQVFIANEHGLYRTDEALTTVERVRIAGRAPTATTWALLGTAETLWVAGPDGLWHLDEDGRSGPVHTDLLDQRIELIAAADAGRLWLGTRSGLALLDTASGRHQDLPMLRAQGKALQGLIVNALLTDARGRLWLGTGGAGIYVVEHPLAPEARVQVIAEAQGLPDLNISQLLSDEQGRVWASTDDGLAWIDPERLQATPLRLADGVGVATYWAKSGARGADGTLYFGGVGGLTAVDPSQWQAWRQDPAVVISELRVDGKPWPRAQWAAAVRQGRLTLPVGTRGLAVEFAALDYSAPELLQYGHRLDGVDNDWVATQSRHRWATYTNLSPGTHALQIRASNRAGHWGSQPLRLDVVIPAAWHQTPALRALLGLLGLGALFALVQGRTAWLRRRQAELEQVVAERTAALRASQAQLEQMAFTDALTGLPNRRLFSERFEQLERLARRQGQGFALLVIDLDRFKLINDQLGHAAGDALLVAVARRLQSRLRESDSVARMGGDEFAVLLPFPADAAQVQASCERILAAFEDPVMYEGQPLNSSPSIGAALYPQHGQTQDALSAAADAALYEAKAAGRNTWRLSAG</sequence>
<dbReference type="AlphaFoldDB" id="A0A941BH74"/>
<dbReference type="RefSeq" id="WP_210803270.1">
    <property type="nucleotide sequence ID" value="NZ_JAGQDE010000015.1"/>
</dbReference>
<dbReference type="Gene3D" id="2.130.10.10">
    <property type="entry name" value="YVTN repeat-like/Quinoprotein amine dehydrogenase"/>
    <property type="match status" value="2"/>
</dbReference>
<dbReference type="CDD" id="cd01949">
    <property type="entry name" value="GGDEF"/>
    <property type="match status" value="1"/>
</dbReference>
<dbReference type="SUPFAM" id="SSF63829">
    <property type="entry name" value="Calcium-dependent phosphotriesterase"/>
    <property type="match status" value="3"/>
</dbReference>
<dbReference type="InterPro" id="IPR000160">
    <property type="entry name" value="GGDEF_dom"/>
</dbReference>
<dbReference type="InterPro" id="IPR052163">
    <property type="entry name" value="DGC-Regulatory_Protein"/>
</dbReference>
<dbReference type="PANTHER" id="PTHR46663">
    <property type="entry name" value="DIGUANYLATE CYCLASE DGCT-RELATED"/>
    <property type="match status" value="1"/>
</dbReference>
<keyword evidence="3" id="KW-0808">Transferase</keyword>
<dbReference type="Proteomes" id="UP000678374">
    <property type="component" value="Unassembled WGS sequence"/>
</dbReference>
<evidence type="ECO:0000313" key="3">
    <source>
        <dbReference type="EMBL" id="MBQ0960596.1"/>
    </source>
</evidence>